<reference evidence="5" key="1">
    <citation type="submission" date="2020-11" db="EMBL/GenBank/DDBJ databases">
        <authorList>
            <person name="Tran Van P."/>
        </authorList>
    </citation>
    <scope>NUCLEOTIDE SEQUENCE</scope>
</reference>
<gene>
    <name evidence="5" type="ORF">TDIB3V08_LOCUS5407</name>
</gene>
<accession>A0A7R8VLD8</accession>
<feature type="compositionally biased region" description="Polar residues" evidence="1">
    <location>
        <begin position="362"/>
        <end position="393"/>
    </location>
</feature>
<feature type="compositionally biased region" description="Polar residues" evidence="1">
    <location>
        <begin position="417"/>
        <end position="427"/>
    </location>
</feature>
<protein>
    <recommendedName>
        <fullName evidence="6">Epsilon-sarcoglycan</fullName>
    </recommendedName>
</protein>
<dbReference type="InterPro" id="IPR048347">
    <property type="entry name" value="Sarcoglycan_C"/>
</dbReference>
<keyword evidence="2" id="KW-0812">Transmembrane</keyword>
<keyword evidence="2" id="KW-1133">Transmembrane helix</keyword>
<feature type="domain" description="Sarcoglycan alpha/epsilon N-terminal" evidence="3">
    <location>
        <begin position="35"/>
        <end position="123"/>
    </location>
</feature>
<evidence type="ECO:0000259" key="3">
    <source>
        <dbReference type="Pfam" id="PF05510"/>
    </source>
</evidence>
<dbReference type="Pfam" id="PF05510">
    <property type="entry name" value="Sarcoglycan_2"/>
    <property type="match status" value="1"/>
</dbReference>
<dbReference type="EMBL" id="OA566591">
    <property type="protein sequence ID" value="CAD7199145.1"/>
    <property type="molecule type" value="Genomic_DNA"/>
</dbReference>
<dbReference type="PANTHER" id="PTHR10132:SF14">
    <property type="entry name" value="SARCOGLYCAN ALPHA, ISOFORM C"/>
    <property type="match status" value="1"/>
</dbReference>
<keyword evidence="2" id="KW-0472">Membrane</keyword>
<dbReference type="GO" id="GO:0016012">
    <property type="term" value="C:sarcoglycan complex"/>
    <property type="evidence" value="ECO:0007669"/>
    <property type="project" value="InterPro"/>
</dbReference>
<sequence length="427" mass="48873">MIENRQGSHHFLRMNSIYFIGIILFTHTCTCENVHMTKVFILPIEPSMFNWTLQGETDQYSYRPSLLNAPDLPSWIHYTYSKHEHIGYLYGVPPLKHKDIDIEIVGLNQKTYETGQTTVHMKVHEKVDPARYEVQLKINNMNVENMFDTQRLKRLLDVFRQKLWKESEDDLYVTFLASAVELGARLPLLPDEKEGIVMRIGSQATFSSLLIDLQEEVKPLWKLNTCPRNFKRTTVEWLFRDAGFALDWCTFRLVEDTSSSLRQHAGHVDTGIIDQYRPLGLGKEDRWSRPTKSGVPQRSYVGEFVLTLLVPMLVMLVLVLMLSLILCFHHEGITKRNNQTPATQMVQYTAVQKASHTLRSLSSQRQVSISTSEQCSSTVSRSRTGSPNSSLPRTASPRLSVERNSFYRPNPPPYTGPANSIGNHAGF</sequence>
<feature type="transmembrane region" description="Helical" evidence="2">
    <location>
        <begin position="304"/>
        <end position="328"/>
    </location>
</feature>
<dbReference type="InterPro" id="IPR008908">
    <property type="entry name" value="Sarcoglycan_alpha/epsilon"/>
</dbReference>
<dbReference type="Pfam" id="PF20989">
    <property type="entry name" value="Sarcoglycan_2_C"/>
    <property type="match status" value="1"/>
</dbReference>
<feature type="region of interest" description="Disordered" evidence="1">
    <location>
        <begin position="362"/>
        <end position="427"/>
    </location>
</feature>
<evidence type="ECO:0000313" key="5">
    <source>
        <dbReference type="EMBL" id="CAD7199145.1"/>
    </source>
</evidence>
<evidence type="ECO:0000259" key="4">
    <source>
        <dbReference type="Pfam" id="PF20989"/>
    </source>
</evidence>
<name>A0A7R8VLD8_TIMDO</name>
<dbReference type="AlphaFoldDB" id="A0A7R8VLD8"/>
<dbReference type="InterPro" id="IPR048346">
    <property type="entry name" value="Sarcoglycan_N"/>
</dbReference>
<evidence type="ECO:0000256" key="2">
    <source>
        <dbReference type="SAM" id="Phobius"/>
    </source>
</evidence>
<feature type="domain" description="Sarcoglycan alpha/epsilon second" evidence="4">
    <location>
        <begin position="130"/>
        <end position="255"/>
    </location>
</feature>
<proteinExistence type="predicted"/>
<dbReference type="PANTHER" id="PTHR10132">
    <property type="entry name" value="ALPHA-/EPSILON-SARCOGLYCAN FAMILY MEMBER"/>
    <property type="match status" value="1"/>
</dbReference>
<evidence type="ECO:0000256" key="1">
    <source>
        <dbReference type="SAM" id="MobiDB-lite"/>
    </source>
</evidence>
<organism evidence="5">
    <name type="scientific">Timema douglasi</name>
    <name type="common">Walking stick</name>
    <dbReference type="NCBI Taxonomy" id="61478"/>
    <lineage>
        <taxon>Eukaryota</taxon>
        <taxon>Metazoa</taxon>
        <taxon>Ecdysozoa</taxon>
        <taxon>Arthropoda</taxon>
        <taxon>Hexapoda</taxon>
        <taxon>Insecta</taxon>
        <taxon>Pterygota</taxon>
        <taxon>Neoptera</taxon>
        <taxon>Polyneoptera</taxon>
        <taxon>Phasmatodea</taxon>
        <taxon>Timematodea</taxon>
        <taxon>Timematoidea</taxon>
        <taxon>Timematidae</taxon>
        <taxon>Timema</taxon>
    </lineage>
</organism>
<evidence type="ECO:0008006" key="6">
    <source>
        <dbReference type="Google" id="ProtNLM"/>
    </source>
</evidence>